<feature type="domain" description="UBR-type" evidence="12">
    <location>
        <begin position="96"/>
        <end position="167"/>
    </location>
</feature>
<dbReference type="GO" id="GO:0005737">
    <property type="term" value="C:cytoplasm"/>
    <property type="evidence" value="ECO:0007669"/>
    <property type="project" value="TreeGrafter"/>
</dbReference>
<evidence type="ECO:0000256" key="9">
    <source>
        <dbReference type="PROSITE-ProRule" id="PRU00508"/>
    </source>
</evidence>
<keyword evidence="7 10" id="KW-0862">Zinc</keyword>
<feature type="region of interest" description="Disordered" evidence="11">
    <location>
        <begin position="713"/>
        <end position="735"/>
    </location>
</feature>
<dbReference type="InterPro" id="IPR055194">
    <property type="entry name" value="UBR1-like_WH"/>
</dbReference>
<evidence type="ECO:0000256" key="6">
    <source>
        <dbReference type="ARBA" id="ARBA00022786"/>
    </source>
</evidence>
<name>A0A0B1T3C3_OESDE</name>
<evidence type="ECO:0000256" key="1">
    <source>
        <dbReference type="ARBA" id="ARBA00000900"/>
    </source>
</evidence>
<evidence type="ECO:0000256" key="4">
    <source>
        <dbReference type="ARBA" id="ARBA00022723"/>
    </source>
</evidence>
<evidence type="ECO:0000256" key="7">
    <source>
        <dbReference type="ARBA" id="ARBA00022833"/>
    </source>
</evidence>
<comment type="similarity">
    <text evidence="8 10">Belongs to the E3 ubiquitin-protein ligase UBR1-like family.</text>
</comment>
<evidence type="ECO:0000256" key="11">
    <source>
        <dbReference type="SAM" id="MobiDB-lite"/>
    </source>
</evidence>
<dbReference type="OrthoDB" id="15304at2759"/>
<dbReference type="InterPro" id="IPR039164">
    <property type="entry name" value="UBR1-like"/>
</dbReference>
<dbReference type="GO" id="GO:0016567">
    <property type="term" value="P:protein ubiquitination"/>
    <property type="evidence" value="ECO:0007669"/>
    <property type="project" value="UniProtKB-UniRule"/>
</dbReference>
<dbReference type="SMART" id="SM00396">
    <property type="entry name" value="ZnF_UBR1"/>
    <property type="match status" value="1"/>
</dbReference>
<evidence type="ECO:0000313" key="14">
    <source>
        <dbReference type="Proteomes" id="UP000053660"/>
    </source>
</evidence>
<dbReference type="Proteomes" id="UP000053660">
    <property type="component" value="Unassembled WGS sequence"/>
</dbReference>
<dbReference type="PANTHER" id="PTHR21497">
    <property type="entry name" value="UBIQUITIN LIGASE E3 ALPHA-RELATED"/>
    <property type="match status" value="1"/>
</dbReference>
<dbReference type="Pfam" id="PF02207">
    <property type="entry name" value="zf-UBR"/>
    <property type="match status" value="1"/>
</dbReference>
<dbReference type="FunFam" id="2.10.110.30:FF:000002">
    <property type="entry name" value="Putative e3 ubiquitin-protein ligase ubr3"/>
    <property type="match status" value="1"/>
</dbReference>
<evidence type="ECO:0000256" key="10">
    <source>
        <dbReference type="RuleBase" id="RU366018"/>
    </source>
</evidence>
<comment type="catalytic activity">
    <reaction evidence="1 10">
        <text>S-ubiquitinyl-[E2 ubiquitin-conjugating enzyme]-L-cysteine + [acceptor protein]-L-lysine = [E2 ubiquitin-conjugating enzyme]-L-cysteine + N(6)-ubiquitinyl-[acceptor protein]-L-lysine.</text>
        <dbReference type="EC" id="2.3.2.27"/>
    </reaction>
</comment>
<evidence type="ECO:0000256" key="8">
    <source>
        <dbReference type="ARBA" id="ARBA00046341"/>
    </source>
</evidence>
<evidence type="ECO:0000313" key="13">
    <source>
        <dbReference type="EMBL" id="KHJ91719.1"/>
    </source>
</evidence>
<keyword evidence="3 10" id="KW-0808">Transferase</keyword>
<dbReference type="Pfam" id="PF22960">
    <property type="entry name" value="WHD_UBR1"/>
    <property type="match status" value="1"/>
</dbReference>
<feature type="zinc finger region" description="UBR-type" evidence="9">
    <location>
        <begin position="96"/>
        <end position="167"/>
    </location>
</feature>
<organism evidence="13 14">
    <name type="scientific">Oesophagostomum dentatum</name>
    <name type="common">Nodular worm</name>
    <dbReference type="NCBI Taxonomy" id="61180"/>
    <lineage>
        <taxon>Eukaryota</taxon>
        <taxon>Metazoa</taxon>
        <taxon>Ecdysozoa</taxon>
        <taxon>Nematoda</taxon>
        <taxon>Chromadorea</taxon>
        <taxon>Rhabditida</taxon>
        <taxon>Rhabditina</taxon>
        <taxon>Rhabditomorpha</taxon>
        <taxon>Strongyloidea</taxon>
        <taxon>Strongylidae</taxon>
        <taxon>Oesophagostomum</taxon>
    </lineage>
</organism>
<keyword evidence="14" id="KW-1185">Reference proteome</keyword>
<dbReference type="GO" id="GO:0061630">
    <property type="term" value="F:ubiquitin protein ligase activity"/>
    <property type="evidence" value="ECO:0007669"/>
    <property type="project" value="UniProtKB-UniRule"/>
</dbReference>
<dbReference type="PANTHER" id="PTHR21497:SF39">
    <property type="entry name" value="E3 UBIQUITIN-PROTEIN LIGASE UBR3"/>
    <property type="match status" value="1"/>
</dbReference>
<comment type="function">
    <text evidence="10">Ubiquitin ligase protein which is a component of the N-end rule pathway. Recognizes and binds to proteins bearing specific N-terminal residues that are destabilizing according to the N-end rule, leading to their ubiquitination and subsequent degradation.</text>
</comment>
<dbReference type="CDD" id="cd19673">
    <property type="entry name" value="UBR-box_UBR3"/>
    <property type="match status" value="1"/>
</dbReference>
<evidence type="ECO:0000256" key="3">
    <source>
        <dbReference type="ARBA" id="ARBA00022679"/>
    </source>
</evidence>
<keyword evidence="5 10" id="KW-0863">Zinc-finger</keyword>
<dbReference type="InterPro" id="IPR003126">
    <property type="entry name" value="Znf_UBR"/>
</dbReference>
<proteinExistence type="inferred from homology"/>
<reference evidence="13 14" key="1">
    <citation type="submission" date="2014-03" db="EMBL/GenBank/DDBJ databases">
        <title>Draft genome of the hookworm Oesophagostomum dentatum.</title>
        <authorList>
            <person name="Mitreva M."/>
        </authorList>
    </citation>
    <scope>NUCLEOTIDE SEQUENCE [LARGE SCALE GENOMIC DNA]</scope>
    <source>
        <strain evidence="13 14">OD-Hann</strain>
    </source>
</reference>
<gene>
    <name evidence="13" type="ORF">OESDEN_08404</name>
</gene>
<dbReference type="GO" id="GO:0008270">
    <property type="term" value="F:zinc ion binding"/>
    <property type="evidence" value="ECO:0007669"/>
    <property type="project" value="UniProtKB-UniRule"/>
</dbReference>
<evidence type="ECO:0000256" key="2">
    <source>
        <dbReference type="ARBA" id="ARBA00004906"/>
    </source>
</evidence>
<keyword evidence="4 10" id="KW-0479">Metal-binding</keyword>
<evidence type="ECO:0000256" key="5">
    <source>
        <dbReference type="ARBA" id="ARBA00022771"/>
    </source>
</evidence>
<keyword evidence="6 10" id="KW-0833">Ubl conjugation pathway</keyword>
<dbReference type="EMBL" id="KN551860">
    <property type="protein sequence ID" value="KHJ91719.1"/>
    <property type="molecule type" value="Genomic_DNA"/>
</dbReference>
<dbReference type="PROSITE" id="PS51157">
    <property type="entry name" value="ZF_UBR"/>
    <property type="match status" value="1"/>
</dbReference>
<dbReference type="EC" id="2.3.2.27" evidence="10"/>
<sequence>MNEFNEGDRRVHDAVLYCKTQADFLKLSGYPLYGNHPSYDPQVRKVAQEFNQFLDKLITLPAVRTEALYPKLRILLAQGESYEVFKAAMNELDVSLKCNTIWENDSVAYRCNTCALTPCMSLCASCFQAANHEGHDFTRFFSREGGACDCGNSDVIRPIGFCPRHGENAVRPPPPSPLIVSLPRHIFQKLLVCLFLEWRGFKELYTQEREAMEWEEPFNLAGFCDNLVSPMLPLINFLQECVNYGGPMREAMAEILMDKDLYRELTKRNSDEGTHSLLVVPRPNDGLFSVDICECLLDELLFWVIRMNFPQNLINFSLSMLSEPNYTDALSIRFFTWYPLVANCVRRLCVYQQLRERNSDVVQSTCSRLIHISVQMLSSEALCKRLNEKCDLVKVVLNTACYLLTEYLQKTEMTLDPFFVWCTSAKQLEGNESDWDVMLMEKNATMTQHGYWFVMGDIQNLLAHPSLAISTVLHPTAFSNTYTTLLNRMQGMNVNWRIVRGEHRENDNTDLVQRSFTLEFEALALTMFNFISAISQQQHFVAAVAFFDKIIAVLKDWIEAISGWSTGDVIECPKYCASFHLPLHRHLSTALSHFNDMELFRRHVEDFRKDERLLRKILLHPLKIQVARAEYYAGMWVRNGNQLRVQAIIYAQPHINASFQTPDIDLIRYCAANVDPDWFMDALLHNFHLIDVFQFPFIDRELPCLDVSEMASEQSDGSESVERTAVRGTGRATPDDVADANWERCAEQIKVILKDLPPGKADVVMAALHARSGDNYSRTNPPPKYVEETPENLPNLIYVFNEDKANVITRMEWVDPMISSALRLLSELVVLLANCGASTEAALRAEMINTLAGGQQTHSRLRSVIAEKGSRGAEIVDPLFEKVLNDIADFTEPIAVPGGQMRQGSYQLKSDVRYNEFCPVLCQHRALSPKSSAAVLMDVEKMERDLLGGDEKIAQMWIPYQLSDFSDGVRHESVRHIARLLVSDRFIQLCIAVLEAGILGRPEIRETTTQLVIYLLSLAYQYIATLPLSEKFAAVARFRKSYVATEGLKIVQLPILVFVLFVIECEKRGAKAKFLERTVAGEFDKKRIVGGAAEYYARLVSLIAKCDDGVQLSLLSALDDCNKEKEAETRLEGIDQKANQERKAAAKRRREALFAANKKKNSEVMKRLMEKEGMTQKDIDSIDTTQPDVRLYECPICGELDTPATLRNPLGLLVRITSNPLSENLVPCNENDDSLLNLDSKTGEVVVRNFSRLWKTGRKELCLRTLFYWELVGASTSLELKTCGHTVHMKCFNAYRETLRVHLTSS</sequence>
<evidence type="ECO:0000259" key="12">
    <source>
        <dbReference type="PROSITE" id="PS51157"/>
    </source>
</evidence>
<dbReference type="GO" id="GO:0071596">
    <property type="term" value="P:ubiquitin-dependent protein catabolic process via the N-end rule pathway"/>
    <property type="evidence" value="ECO:0007669"/>
    <property type="project" value="UniProtKB-UniRule"/>
</dbReference>
<dbReference type="Gene3D" id="2.10.110.30">
    <property type="match status" value="1"/>
</dbReference>
<protein>
    <recommendedName>
        <fullName evidence="10">E3 ubiquitin-protein ligase</fullName>
        <ecNumber evidence="10">2.3.2.27</ecNumber>
    </recommendedName>
</protein>
<accession>A0A0B1T3C3</accession>
<comment type="pathway">
    <text evidence="2 10">Protein modification; protein ubiquitination.</text>
</comment>
<dbReference type="UniPathway" id="UPA00143"/>
<dbReference type="GO" id="GO:0000151">
    <property type="term" value="C:ubiquitin ligase complex"/>
    <property type="evidence" value="ECO:0007669"/>
    <property type="project" value="TreeGrafter"/>
</dbReference>